<organism evidence="1 2">
    <name type="scientific">Kineococcus xinjiangensis</name>
    <dbReference type="NCBI Taxonomy" id="512762"/>
    <lineage>
        <taxon>Bacteria</taxon>
        <taxon>Bacillati</taxon>
        <taxon>Actinomycetota</taxon>
        <taxon>Actinomycetes</taxon>
        <taxon>Kineosporiales</taxon>
        <taxon>Kineosporiaceae</taxon>
        <taxon>Kineococcus</taxon>
    </lineage>
</organism>
<evidence type="ECO:0000313" key="2">
    <source>
        <dbReference type="Proteomes" id="UP000239485"/>
    </source>
</evidence>
<dbReference type="RefSeq" id="WP_104435751.1">
    <property type="nucleotide sequence ID" value="NZ_PTJD01000022.1"/>
</dbReference>
<keyword evidence="2" id="KW-1185">Reference proteome</keyword>
<proteinExistence type="predicted"/>
<dbReference type="AlphaFoldDB" id="A0A2S6IC86"/>
<reference evidence="1 2" key="1">
    <citation type="submission" date="2018-02" db="EMBL/GenBank/DDBJ databases">
        <title>Genomic Encyclopedia of Archaeal and Bacterial Type Strains, Phase II (KMG-II): from individual species to whole genera.</title>
        <authorList>
            <person name="Goeker M."/>
        </authorList>
    </citation>
    <scope>NUCLEOTIDE SEQUENCE [LARGE SCALE GENOMIC DNA]</scope>
    <source>
        <strain evidence="1 2">DSM 22857</strain>
    </source>
</reference>
<dbReference type="EMBL" id="PTJD01000022">
    <property type="protein sequence ID" value="PPK90862.1"/>
    <property type="molecule type" value="Genomic_DNA"/>
</dbReference>
<accession>A0A2S6IC86</accession>
<sequence length="299" mass="28793">MSARAAAARSAAAGLAVALPVGAALAGALARRPPGGAQRWRRTNHRGEVVTLLEGPAVAGAGAAAALAAPGVPARWRLAAAGACAGGALFGAVDDLAERSGERDAGARGLRGHFAALRRGRVTTGAVKVLGLGVTGALVAATAAGPRGRGGPALGRVLDVATGAAVVAGCANLLNLFDLRPGRALKVVLLASAALAHPPASPEAARAAAALAGAAAGAAAAALPADLAERSMLGDTGANALGALLGTVVLARCGARGRLLVLGGVTALTLASERVSFSKVIAATPGLRELDALGRRPAG</sequence>
<dbReference type="Proteomes" id="UP000239485">
    <property type="component" value="Unassembled WGS sequence"/>
</dbReference>
<comment type="caution">
    <text evidence="1">The sequence shown here is derived from an EMBL/GenBank/DDBJ whole genome shotgun (WGS) entry which is preliminary data.</text>
</comment>
<gene>
    <name evidence="1" type="ORF">CLV92_12238</name>
</gene>
<evidence type="ECO:0000313" key="1">
    <source>
        <dbReference type="EMBL" id="PPK90862.1"/>
    </source>
</evidence>
<protein>
    <recommendedName>
        <fullName evidence="3">UDP-N-acetylmuramyl pentapeptide phosphotransferase/UDP-N-acetylglucosamine-1-phosphate transferase</fullName>
    </recommendedName>
</protein>
<evidence type="ECO:0008006" key="3">
    <source>
        <dbReference type="Google" id="ProtNLM"/>
    </source>
</evidence>
<name>A0A2S6IC86_9ACTN</name>